<gene>
    <name evidence="2" type="ORF">M427DRAFT_67454</name>
</gene>
<sequence>MENGGPEEENPRDIPHYDDRPALPLPIVNPTHRLFARLGDLLNQTDGTSGVARIARFLRHVDGVDDAEPAPSSLRSSTGVLTLLPVDPFQSHSVHDLYARVDPARLTWEIVIKCLRIGGTQAFKPLLRKGSPYPDPVPAEALFLVLIYLACFDRPDCDSPAVTALWKDVVDGITSGRFGITHTSSLPYGTWSSSFSGRILQVPLYLTSDKRPIPSNLYLIRTLSRIRLNNLASFLDRAQNSHTQGKKLEGGDLEKLAAILAGAVTSAVEYAEWVEDVSFTHLRVLSRFASHIPLSWFTPPFVSLTLSVWQRDQPLVEAGEGNKTVAAAFQPLERAAAVVTLWSAWMRKVEPVPSPAPIPPIVEAILELASNPKLLLPLASTLPLLVNGLVSSLTLHPSLPSAIPVAVASAVRIARHASRCTIDELAAALAHLLVTVGPRDAKGVAEVIGGLLGSWGPDKKVQFDAGVRVGQIIEYVAQKYLEDMGSGDLKKGDINEQSSKSDKAGPSVESGFEWCVGLLEAVESAGATTAGFELEARTVTLFAIAGAIKSHNSFLKDRKVRQTTANTTRTKLLEEAFCNVLEDVLDVIGQSGKGPELLVYNEA</sequence>
<feature type="region of interest" description="Disordered" evidence="1">
    <location>
        <begin position="1"/>
        <end position="21"/>
    </location>
</feature>
<feature type="compositionally biased region" description="Basic and acidic residues" evidence="1">
    <location>
        <begin position="9"/>
        <end position="21"/>
    </location>
</feature>
<protein>
    <submittedName>
        <fullName evidence="2">Uncharacterized protein</fullName>
    </submittedName>
</protein>
<dbReference type="EMBL" id="KQ965740">
    <property type="protein sequence ID" value="KXS18832.1"/>
    <property type="molecule type" value="Genomic_DNA"/>
</dbReference>
<organism evidence="2 3">
    <name type="scientific">Gonapodya prolifera (strain JEL478)</name>
    <name type="common">Monoblepharis prolifera</name>
    <dbReference type="NCBI Taxonomy" id="1344416"/>
    <lineage>
        <taxon>Eukaryota</taxon>
        <taxon>Fungi</taxon>
        <taxon>Fungi incertae sedis</taxon>
        <taxon>Chytridiomycota</taxon>
        <taxon>Chytridiomycota incertae sedis</taxon>
        <taxon>Monoblepharidomycetes</taxon>
        <taxon>Monoblepharidales</taxon>
        <taxon>Gonapodyaceae</taxon>
        <taxon>Gonapodya</taxon>
    </lineage>
</organism>
<dbReference type="OrthoDB" id="2357318at2759"/>
<dbReference type="STRING" id="1344416.A0A139AQ27"/>
<reference evidence="2 3" key="1">
    <citation type="journal article" date="2015" name="Genome Biol. Evol.">
        <title>Phylogenomic analyses indicate that early fungi evolved digesting cell walls of algal ancestors of land plants.</title>
        <authorList>
            <person name="Chang Y."/>
            <person name="Wang S."/>
            <person name="Sekimoto S."/>
            <person name="Aerts A.L."/>
            <person name="Choi C."/>
            <person name="Clum A."/>
            <person name="LaButti K.M."/>
            <person name="Lindquist E.A."/>
            <person name="Yee Ngan C."/>
            <person name="Ohm R.A."/>
            <person name="Salamov A.A."/>
            <person name="Grigoriev I.V."/>
            <person name="Spatafora J.W."/>
            <person name="Berbee M.L."/>
        </authorList>
    </citation>
    <scope>NUCLEOTIDE SEQUENCE [LARGE SCALE GENOMIC DNA]</scope>
    <source>
        <strain evidence="2 3">JEL478</strain>
    </source>
</reference>
<proteinExistence type="predicted"/>
<evidence type="ECO:0000256" key="1">
    <source>
        <dbReference type="SAM" id="MobiDB-lite"/>
    </source>
</evidence>
<dbReference type="AlphaFoldDB" id="A0A139AQ27"/>
<name>A0A139AQ27_GONPJ</name>
<evidence type="ECO:0000313" key="2">
    <source>
        <dbReference type="EMBL" id="KXS18832.1"/>
    </source>
</evidence>
<evidence type="ECO:0000313" key="3">
    <source>
        <dbReference type="Proteomes" id="UP000070544"/>
    </source>
</evidence>
<keyword evidence="3" id="KW-1185">Reference proteome</keyword>
<feature type="non-terminal residue" evidence="2">
    <location>
        <position position="603"/>
    </location>
</feature>
<accession>A0A139AQ27</accession>
<dbReference type="Proteomes" id="UP000070544">
    <property type="component" value="Unassembled WGS sequence"/>
</dbReference>